<sequence>MAAAGCGRAIGGHSFHRPGVRRRHVWPRSSCLVMASDRAGAPRNRRRGPSLWALLLDQTVPIEKRLAVRVAVPRFAQPGGVAVQGGSEPDTSRGKIIVWQGGDEQAHGYHDATANRTGHSDGSCSQSP</sequence>
<dbReference type="KEGG" id="nio:NITINOP_2101"/>
<name>A0A0S4KRI3_9BACT</name>
<dbReference type="AlphaFoldDB" id="A0A0S4KRI3"/>
<evidence type="ECO:0000256" key="1">
    <source>
        <dbReference type="SAM" id="MobiDB-lite"/>
    </source>
</evidence>
<organism evidence="2 3">
    <name type="scientific">Candidatus Nitrospira inopinata</name>
    <dbReference type="NCBI Taxonomy" id="1715989"/>
    <lineage>
        <taxon>Bacteria</taxon>
        <taxon>Pseudomonadati</taxon>
        <taxon>Nitrospirota</taxon>
        <taxon>Nitrospiria</taxon>
        <taxon>Nitrospirales</taxon>
        <taxon>Nitrospiraceae</taxon>
        <taxon>Nitrospira</taxon>
    </lineage>
</organism>
<dbReference type="EMBL" id="LN885086">
    <property type="protein sequence ID" value="CUQ67073.1"/>
    <property type="molecule type" value="Genomic_DNA"/>
</dbReference>
<evidence type="ECO:0000313" key="2">
    <source>
        <dbReference type="EMBL" id="CUQ67073.1"/>
    </source>
</evidence>
<evidence type="ECO:0000313" key="3">
    <source>
        <dbReference type="Proteomes" id="UP000066284"/>
    </source>
</evidence>
<reference evidence="3" key="1">
    <citation type="submission" date="2015-09" db="EMBL/GenBank/DDBJ databases">
        <authorList>
            <person name="Daims H."/>
        </authorList>
    </citation>
    <scope>NUCLEOTIDE SEQUENCE [LARGE SCALE GENOMIC DNA]</scope>
</reference>
<gene>
    <name evidence="2" type="ORF">NITINOP_2101</name>
</gene>
<dbReference type="STRING" id="1715989.NITINOP_2101"/>
<dbReference type="Proteomes" id="UP000066284">
    <property type="component" value="Chromosome 1"/>
</dbReference>
<accession>A0A0S4KRI3</accession>
<protein>
    <submittedName>
        <fullName evidence="2">Uncharacterized protein</fullName>
    </submittedName>
</protein>
<feature type="region of interest" description="Disordered" evidence="1">
    <location>
        <begin position="102"/>
        <end position="128"/>
    </location>
</feature>
<proteinExistence type="predicted"/>
<feature type="compositionally biased region" description="Polar residues" evidence="1">
    <location>
        <begin position="114"/>
        <end position="128"/>
    </location>
</feature>
<keyword evidence="3" id="KW-1185">Reference proteome</keyword>